<evidence type="ECO:0000256" key="1">
    <source>
        <dbReference type="SAM" id="SignalP"/>
    </source>
</evidence>
<keyword evidence="3" id="KW-1185">Reference proteome</keyword>
<organism evidence="2 3">
    <name type="scientific">Enterovirga rhinocerotis</name>
    <dbReference type="NCBI Taxonomy" id="1339210"/>
    <lineage>
        <taxon>Bacteria</taxon>
        <taxon>Pseudomonadati</taxon>
        <taxon>Pseudomonadota</taxon>
        <taxon>Alphaproteobacteria</taxon>
        <taxon>Hyphomicrobiales</taxon>
        <taxon>Methylobacteriaceae</taxon>
        <taxon>Enterovirga</taxon>
    </lineage>
</organism>
<dbReference type="EMBL" id="SNZR01000011">
    <property type="protein sequence ID" value="TDR93554.1"/>
    <property type="molecule type" value="Genomic_DNA"/>
</dbReference>
<dbReference type="Pfam" id="PF13557">
    <property type="entry name" value="Phenol_MetA_deg"/>
    <property type="match status" value="1"/>
</dbReference>
<accession>A0A4R7C4V4</accession>
<name>A0A4R7C4V4_9HYPH</name>
<gene>
    <name evidence="2" type="ORF">EV668_0819</name>
</gene>
<dbReference type="OrthoDB" id="7372889at2"/>
<feature type="signal peptide" evidence="1">
    <location>
        <begin position="1"/>
        <end position="30"/>
    </location>
</feature>
<protein>
    <recommendedName>
        <fullName evidence="4">Phenol degradation protein meta</fullName>
    </recommendedName>
</protein>
<evidence type="ECO:0000313" key="2">
    <source>
        <dbReference type="EMBL" id="TDR93554.1"/>
    </source>
</evidence>
<evidence type="ECO:0000313" key="3">
    <source>
        <dbReference type="Proteomes" id="UP000295122"/>
    </source>
</evidence>
<dbReference type="AlphaFoldDB" id="A0A4R7C4V4"/>
<feature type="chain" id="PRO_5021024409" description="Phenol degradation protein meta" evidence="1">
    <location>
        <begin position="31"/>
        <end position="343"/>
    </location>
</feature>
<comment type="caution">
    <text evidence="2">The sequence shown here is derived from an EMBL/GenBank/DDBJ whole genome shotgun (WGS) entry which is preliminary data.</text>
</comment>
<keyword evidence="1" id="KW-0732">Signal</keyword>
<dbReference type="InterPro" id="IPR025737">
    <property type="entry name" value="FApF"/>
</dbReference>
<proteinExistence type="predicted"/>
<dbReference type="Proteomes" id="UP000295122">
    <property type="component" value="Unassembled WGS sequence"/>
</dbReference>
<reference evidence="2 3" key="1">
    <citation type="submission" date="2019-03" db="EMBL/GenBank/DDBJ databases">
        <title>Genomic Encyclopedia of Type Strains, Phase IV (KMG-IV): sequencing the most valuable type-strain genomes for metagenomic binning, comparative biology and taxonomic classification.</title>
        <authorList>
            <person name="Goeker M."/>
        </authorList>
    </citation>
    <scope>NUCLEOTIDE SEQUENCE [LARGE SCALE GENOMIC DNA]</scope>
    <source>
        <strain evidence="2 3">DSM 25903</strain>
    </source>
</reference>
<evidence type="ECO:0008006" key="4">
    <source>
        <dbReference type="Google" id="ProtNLM"/>
    </source>
</evidence>
<sequence>MSTQKRRNSVLRHVALAAGVSVGLSTAAMAAEGGASFYLPGINGPMAGFLPPEGVYFDNSTYFYDGSLRGGRQTLIGGNVAIDVKADIWANFATGIWVTPLEVLGGNFAVSATLPFGQPTVSAGGILNGPLINQVVGRPIAVSARDSILNIGDPVFTSMIGWHSGNWHWKVAAAVSIPAGAYQPGQLSNLALNRWVGDFSAGLTYFDPSTGWDLSTVAGFTVNGMNPATDYRTGNEFHIDGAITKNLTKELSVGAIVSHYQQLTGDSGSGARVGSFKGRTTAVGGTISYTFPLGQVPVTTRVKVLREVDVVNRARGTIGWLQISLPLWVPQAPKAPQVVSARY</sequence>